<organism evidence="2 3">
    <name type="scientific">Hymenobacter perfusus</name>
    <dbReference type="NCBI Taxonomy" id="1236770"/>
    <lineage>
        <taxon>Bacteria</taxon>
        <taxon>Pseudomonadati</taxon>
        <taxon>Bacteroidota</taxon>
        <taxon>Cytophagia</taxon>
        <taxon>Cytophagales</taxon>
        <taxon>Hymenobacteraceae</taxon>
        <taxon>Hymenobacter</taxon>
    </lineage>
</organism>
<evidence type="ECO:0000313" key="2">
    <source>
        <dbReference type="EMBL" id="RSK44567.1"/>
    </source>
</evidence>
<name>A0A428KDP2_9BACT</name>
<evidence type="ECO:0000256" key="1">
    <source>
        <dbReference type="SAM" id="Phobius"/>
    </source>
</evidence>
<comment type="caution">
    <text evidence="2">The sequence shown here is derived from an EMBL/GenBank/DDBJ whole genome shotgun (WGS) entry which is preliminary data.</text>
</comment>
<reference evidence="2 3" key="1">
    <citation type="submission" date="2018-12" db="EMBL/GenBank/DDBJ databases">
        <authorList>
            <person name="Feng G."/>
            <person name="Zhu H."/>
        </authorList>
    </citation>
    <scope>NUCLEOTIDE SEQUENCE [LARGE SCALE GENOMIC DNA]</scope>
    <source>
        <strain evidence="2 3">LMG 26000</strain>
    </source>
</reference>
<sequence length="108" mass="12321">MAVLFTLHNFTTLEATKKCPACGYWSNWQQLTTDQCERCGQLLDPQRLRSEQEREALAQRPVSSLMLIEIKPDDKPLVRFFKHLIRGGQLAFGALMAFVLWLVTILAG</sequence>
<keyword evidence="1" id="KW-1133">Transmembrane helix</keyword>
<gene>
    <name evidence="2" type="ORF">EI293_08615</name>
</gene>
<accession>A0A428KDP2</accession>
<dbReference type="AlphaFoldDB" id="A0A428KDP2"/>
<keyword evidence="1" id="KW-0472">Membrane</keyword>
<protein>
    <submittedName>
        <fullName evidence="2">Uncharacterized protein</fullName>
    </submittedName>
</protein>
<evidence type="ECO:0000313" key="3">
    <source>
        <dbReference type="Proteomes" id="UP000270291"/>
    </source>
</evidence>
<keyword evidence="3" id="KW-1185">Reference proteome</keyword>
<proteinExistence type="predicted"/>
<keyword evidence="1" id="KW-0812">Transmembrane</keyword>
<dbReference type="Proteomes" id="UP000270291">
    <property type="component" value="Unassembled WGS sequence"/>
</dbReference>
<feature type="transmembrane region" description="Helical" evidence="1">
    <location>
        <begin position="89"/>
        <end position="107"/>
    </location>
</feature>
<dbReference type="RefSeq" id="WP_125436722.1">
    <property type="nucleotide sequence ID" value="NZ_RWIU01000002.1"/>
</dbReference>
<dbReference type="OrthoDB" id="772995at2"/>
<dbReference type="EMBL" id="RWIU01000002">
    <property type="protein sequence ID" value="RSK44567.1"/>
    <property type="molecule type" value="Genomic_DNA"/>
</dbReference>